<keyword evidence="2" id="KW-0560">Oxidoreductase</keyword>
<dbReference type="GO" id="GO:0051213">
    <property type="term" value="F:dioxygenase activity"/>
    <property type="evidence" value="ECO:0007669"/>
    <property type="project" value="UniProtKB-KW"/>
</dbReference>
<dbReference type="InterPro" id="IPR037151">
    <property type="entry name" value="AlkB-like_sf"/>
</dbReference>
<feature type="non-terminal residue" evidence="6">
    <location>
        <position position="1"/>
    </location>
</feature>
<protein>
    <submittedName>
        <fullName evidence="6">Alpha-ketoglutarate-dependent dioxygenase alkB homolog 4</fullName>
    </submittedName>
</protein>
<feature type="domain" description="Fe2OG dioxygenase" evidence="4">
    <location>
        <begin position="180"/>
        <end position="306"/>
    </location>
</feature>
<dbReference type="PROSITE" id="PS51471">
    <property type="entry name" value="FE2OG_OXY"/>
    <property type="match status" value="1"/>
</dbReference>
<keyword evidence="3" id="KW-1133">Transmembrane helix</keyword>
<keyword evidence="5" id="KW-1185">Reference proteome</keyword>
<dbReference type="PANTHER" id="PTHR12463">
    <property type="entry name" value="OXYGENASE-RELATED"/>
    <property type="match status" value="1"/>
</dbReference>
<keyword evidence="3" id="KW-0812">Transmembrane</keyword>
<evidence type="ECO:0000313" key="5">
    <source>
        <dbReference type="Proteomes" id="UP000504618"/>
    </source>
</evidence>
<dbReference type="GeneID" id="112455954"/>
<keyword evidence="2" id="KW-0408">Iron</keyword>
<dbReference type="SUPFAM" id="SSF51197">
    <property type="entry name" value="Clavaminate synthase-like"/>
    <property type="match status" value="1"/>
</dbReference>
<evidence type="ECO:0000313" key="6">
    <source>
        <dbReference type="RefSeq" id="XP_024873950.1"/>
    </source>
</evidence>
<evidence type="ECO:0000256" key="2">
    <source>
        <dbReference type="RuleBase" id="RU003682"/>
    </source>
</evidence>
<comment type="similarity">
    <text evidence="2">Belongs to the iron/ascorbate-dependent oxidoreductase family.</text>
</comment>
<dbReference type="RefSeq" id="XP_024873950.1">
    <property type="nucleotide sequence ID" value="XM_025018182.1"/>
</dbReference>
<proteinExistence type="inferred from homology"/>
<dbReference type="AlphaFoldDB" id="A0A6J1PYX4"/>
<reference evidence="6" key="1">
    <citation type="submission" date="2025-08" db="UniProtKB">
        <authorList>
            <consortium name="RefSeq"/>
        </authorList>
    </citation>
    <scope>IDENTIFICATION</scope>
    <source>
        <tissue evidence="6">Whole body</tissue>
    </source>
</reference>
<evidence type="ECO:0000259" key="4">
    <source>
        <dbReference type="PROSITE" id="PS51471"/>
    </source>
</evidence>
<dbReference type="InterPro" id="IPR005123">
    <property type="entry name" value="Oxoglu/Fe-dep_dioxygenase_dom"/>
</dbReference>
<dbReference type="Gene3D" id="2.60.120.590">
    <property type="entry name" value="Alpha-ketoglutarate-dependent dioxygenase AlkB-like"/>
    <property type="match status" value="1"/>
</dbReference>
<name>A0A6J1PYX4_9HYME</name>
<dbReference type="OrthoDB" id="442860at2759"/>
<keyword evidence="3" id="KW-0472">Membrane</keyword>
<dbReference type="GO" id="GO:0070988">
    <property type="term" value="P:demethylation"/>
    <property type="evidence" value="ECO:0007669"/>
    <property type="project" value="InterPro"/>
</dbReference>
<keyword evidence="6" id="KW-0223">Dioxygenase</keyword>
<dbReference type="InterPro" id="IPR032857">
    <property type="entry name" value="ALKBH4"/>
</dbReference>
<organism evidence="5 6">
    <name type="scientific">Temnothorax curvispinosus</name>
    <dbReference type="NCBI Taxonomy" id="300111"/>
    <lineage>
        <taxon>Eukaryota</taxon>
        <taxon>Metazoa</taxon>
        <taxon>Ecdysozoa</taxon>
        <taxon>Arthropoda</taxon>
        <taxon>Hexapoda</taxon>
        <taxon>Insecta</taxon>
        <taxon>Pterygota</taxon>
        <taxon>Neoptera</taxon>
        <taxon>Endopterygota</taxon>
        <taxon>Hymenoptera</taxon>
        <taxon>Apocrita</taxon>
        <taxon>Aculeata</taxon>
        <taxon>Formicoidea</taxon>
        <taxon>Formicidae</taxon>
        <taxon>Myrmicinae</taxon>
        <taxon>Temnothorax</taxon>
    </lineage>
</organism>
<dbReference type="GO" id="GO:0032451">
    <property type="term" value="F:demethylase activity"/>
    <property type="evidence" value="ECO:0007669"/>
    <property type="project" value="TreeGrafter"/>
</dbReference>
<dbReference type="GO" id="GO:0046872">
    <property type="term" value="F:metal ion binding"/>
    <property type="evidence" value="ECO:0007669"/>
    <property type="project" value="UniProtKB-KW"/>
</dbReference>
<sequence length="352" mass="41040">IGRGRLCRVRNVPTLFSIRERLNSLLILTSIGLLVIGLEFFICYNCLIPDILTSLRYLFYVILQKSKSYVYCPYCDKLSPGWDINEYKKHPYHDGNLIDYPGVYIKLDFLKEDEAEELMKALDDLPWQASQSGRRKQNFGPKCNFKKRKLQLGSFNGFPKTTQFVQRKFEEIPLLHGFQTVEQCSLEYDPERGASIDPHVDDCWIWGERIVTVNVLGDSVLTMTPYRGPITRYNLDCVPNYDSILEKDMYDNTRSVDIDNNVVIRLPMPARSLMVLYGPARYKWEHSVFRQDVTSRRVCLAYRELTPPYLENGEHQEEASEILRTCPVPLYLNGFFYSFLFTERSVISPWTA</sequence>
<dbReference type="Proteomes" id="UP000504618">
    <property type="component" value="Unplaced"/>
</dbReference>
<feature type="transmembrane region" description="Helical" evidence="3">
    <location>
        <begin position="21"/>
        <end position="42"/>
    </location>
</feature>
<keyword evidence="2" id="KW-0479">Metal-binding</keyword>
<accession>A0A6J1PYX4</accession>
<gene>
    <name evidence="6" type="primary">LOC112455954</name>
</gene>
<evidence type="ECO:0000256" key="3">
    <source>
        <dbReference type="SAM" id="Phobius"/>
    </source>
</evidence>
<dbReference type="PANTHER" id="PTHR12463:SF0">
    <property type="entry name" value="ALPHA-KETOGLUTARATE-DEPENDENT DIOXYGENASE ALKB HOMOLOG 4"/>
    <property type="match status" value="1"/>
</dbReference>
<comment type="cofactor">
    <cofactor evidence="1">
        <name>Fe(2+)</name>
        <dbReference type="ChEBI" id="CHEBI:29033"/>
    </cofactor>
</comment>
<evidence type="ECO:0000256" key="1">
    <source>
        <dbReference type="ARBA" id="ARBA00001954"/>
    </source>
</evidence>